<organism evidence="1 2">
    <name type="scientific">Taxus chinensis</name>
    <name type="common">Chinese yew</name>
    <name type="synonym">Taxus wallichiana var. chinensis</name>
    <dbReference type="NCBI Taxonomy" id="29808"/>
    <lineage>
        <taxon>Eukaryota</taxon>
        <taxon>Viridiplantae</taxon>
        <taxon>Streptophyta</taxon>
        <taxon>Embryophyta</taxon>
        <taxon>Tracheophyta</taxon>
        <taxon>Spermatophyta</taxon>
        <taxon>Pinopsida</taxon>
        <taxon>Pinidae</taxon>
        <taxon>Conifers II</taxon>
        <taxon>Cupressales</taxon>
        <taxon>Taxaceae</taxon>
        <taxon>Taxus</taxon>
    </lineage>
</organism>
<dbReference type="AlphaFoldDB" id="A0AA38BTR8"/>
<keyword evidence="2" id="KW-1185">Reference proteome</keyword>
<evidence type="ECO:0000313" key="2">
    <source>
        <dbReference type="Proteomes" id="UP000824469"/>
    </source>
</evidence>
<gene>
    <name evidence="1" type="ORF">KI387_033124</name>
</gene>
<accession>A0AA38BTR8</accession>
<sequence>RLDHWVMFLTEFDLKFIPQKAIKGQVIVDQLVVAPLVDASPISDAFCDDFTSYTIESCTYGLCTSMALIAALV</sequence>
<reference evidence="1 2" key="1">
    <citation type="journal article" date="2021" name="Nat. Plants">
        <title>The Taxus genome provides insights into paclitaxel biosynthesis.</title>
        <authorList>
            <person name="Xiong X."/>
            <person name="Gou J."/>
            <person name="Liao Q."/>
            <person name="Li Y."/>
            <person name="Zhou Q."/>
            <person name="Bi G."/>
            <person name="Li C."/>
            <person name="Du R."/>
            <person name="Wang X."/>
            <person name="Sun T."/>
            <person name="Guo L."/>
            <person name="Liang H."/>
            <person name="Lu P."/>
            <person name="Wu Y."/>
            <person name="Zhang Z."/>
            <person name="Ro D.K."/>
            <person name="Shang Y."/>
            <person name="Huang S."/>
            <person name="Yan J."/>
        </authorList>
    </citation>
    <scope>NUCLEOTIDE SEQUENCE [LARGE SCALE GENOMIC DNA]</scope>
    <source>
        <strain evidence="1">Ta-2019</strain>
    </source>
</reference>
<evidence type="ECO:0000313" key="1">
    <source>
        <dbReference type="EMBL" id="KAH9289007.1"/>
    </source>
</evidence>
<name>A0AA38BTR8_TAXCH</name>
<dbReference type="EMBL" id="JAHRHJ020003813">
    <property type="protein sequence ID" value="KAH9289007.1"/>
    <property type="molecule type" value="Genomic_DNA"/>
</dbReference>
<feature type="non-terminal residue" evidence="1">
    <location>
        <position position="1"/>
    </location>
</feature>
<comment type="caution">
    <text evidence="1">The sequence shown here is derived from an EMBL/GenBank/DDBJ whole genome shotgun (WGS) entry which is preliminary data.</text>
</comment>
<proteinExistence type="predicted"/>
<protein>
    <submittedName>
        <fullName evidence="1">Uncharacterized protein</fullName>
    </submittedName>
</protein>
<dbReference type="Proteomes" id="UP000824469">
    <property type="component" value="Unassembled WGS sequence"/>
</dbReference>
<feature type="non-terminal residue" evidence="1">
    <location>
        <position position="73"/>
    </location>
</feature>